<name>A0AAV3ZD87_9GAST</name>
<comment type="caution">
    <text evidence="2">The sequence shown here is derived from an EMBL/GenBank/DDBJ whole genome shotgun (WGS) entry which is preliminary data.</text>
</comment>
<organism evidence="2 3">
    <name type="scientific">Plakobranchus ocellatus</name>
    <dbReference type="NCBI Taxonomy" id="259542"/>
    <lineage>
        <taxon>Eukaryota</taxon>
        <taxon>Metazoa</taxon>
        <taxon>Spiralia</taxon>
        <taxon>Lophotrochozoa</taxon>
        <taxon>Mollusca</taxon>
        <taxon>Gastropoda</taxon>
        <taxon>Heterobranchia</taxon>
        <taxon>Euthyneura</taxon>
        <taxon>Panpulmonata</taxon>
        <taxon>Sacoglossa</taxon>
        <taxon>Placobranchoidea</taxon>
        <taxon>Plakobranchidae</taxon>
        <taxon>Plakobranchus</taxon>
    </lineage>
</organism>
<dbReference type="Proteomes" id="UP000735302">
    <property type="component" value="Unassembled WGS sequence"/>
</dbReference>
<keyword evidence="3" id="KW-1185">Reference proteome</keyword>
<evidence type="ECO:0000256" key="1">
    <source>
        <dbReference type="SAM" id="MobiDB-lite"/>
    </source>
</evidence>
<feature type="region of interest" description="Disordered" evidence="1">
    <location>
        <begin position="1"/>
        <end position="21"/>
    </location>
</feature>
<accession>A0AAV3ZD87</accession>
<protein>
    <submittedName>
        <fullName evidence="2">Uncharacterized protein</fullName>
    </submittedName>
</protein>
<evidence type="ECO:0000313" key="2">
    <source>
        <dbReference type="EMBL" id="GFN97220.1"/>
    </source>
</evidence>
<dbReference type="EMBL" id="BLXT01002742">
    <property type="protein sequence ID" value="GFN97220.1"/>
    <property type="molecule type" value="Genomic_DNA"/>
</dbReference>
<proteinExistence type="predicted"/>
<sequence>MRIQHLGSFVDREPDTSADTQPRVQCGYKTYRLLWIQSLKGSADTESREQSRYYVDLLYLEGILDKVLRGHYGYRLESIVHTEPGGLCRYKAYQALSMQS</sequence>
<evidence type="ECO:0000313" key="3">
    <source>
        <dbReference type="Proteomes" id="UP000735302"/>
    </source>
</evidence>
<gene>
    <name evidence="2" type="ORF">PoB_002372600</name>
</gene>
<reference evidence="2 3" key="1">
    <citation type="journal article" date="2021" name="Elife">
        <title>Chloroplast acquisition without the gene transfer in kleptoplastic sea slugs, Plakobranchus ocellatus.</title>
        <authorList>
            <person name="Maeda T."/>
            <person name="Takahashi S."/>
            <person name="Yoshida T."/>
            <person name="Shimamura S."/>
            <person name="Takaki Y."/>
            <person name="Nagai Y."/>
            <person name="Toyoda A."/>
            <person name="Suzuki Y."/>
            <person name="Arimoto A."/>
            <person name="Ishii H."/>
            <person name="Satoh N."/>
            <person name="Nishiyama T."/>
            <person name="Hasebe M."/>
            <person name="Maruyama T."/>
            <person name="Minagawa J."/>
            <person name="Obokata J."/>
            <person name="Shigenobu S."/>
        </authorList>
    </citation>
    <scope>NUCLEOTIDE SEQUENCE [LARGE SCALE GENOMIC DNA]</scope>
</reference>
<dbReference type="AlphaFoldDB" id="A0AAV3ZD87"/>